<evidence type="ECO:0000313" key="4">
    <source>
        <dbReference type="EMBL" id="WZN63131.1"/>
    </source>
</evidence>
<dbReference type="SMART" id="SM00360">
    <property type="entry name" value="RRM"/>
    <property type="match status" value="1"/>
</dbReference>
<gene>
    <name evidence="4" type="ORF">HKI87_07g46760</name>
</gene>
<dbReference type="Gene3D" id="1.25.40.630">
    <property type="match status" value="1"/>
</dbReference>
<reference evidence="4 5" key="1">
    <citation type="submission" date="2024-03" db="EMBL/GenBank/DDBJ databases">
        <title>Complete genome sequence of the green alga Chloropicon roscoffensis RCC1871.</title>
        <authorList>
            <person name="Lemieux C."/>
            <person name="Pombert J.-F."/>
            <person name="Otis C."/>
            <person name="Turmel M."/>
        </authorList>
    </citation>
    <scope>NUCLEOTIDE SEQUENCE [LARGE SCALE GENOMIC DNA]</scope>
    <source>
        <strain evidence="4 5">RCC1871</strain>
    </source>
</reference>
<organism evidence="4 5">
    <name type="scientific">Chloropicon roscoffensis</name>
    <dbReference type="NCBI Taxonomy" id="1461544"/>
    <lineage>
        <taxon>Eukaryota</taxon>
        <taxon>Viridiplantae</taxon>
        <taxon>Chlorophyta</taxon>
        <taxon>Chloropicophyceae</taxon>
        <taxon>Chloropicales</taxon>
        <taxon>Chloropicaceae</taxon>
        <taxon>Chloropicon</taxon>
    </lineage>
</organism>
<dbReference type="SUPFAM" id="SSF54928">
    <property type="entry name" value="RNA-binding domain, RBD"/>
    <property type="match status" value="1"/>
</dbReference>
<dbReference type="PANTHER" id="PTHR45735:SF2">
    <property type="entry name" value="CLEAVAGE STIMULATION FACTOR SUBUNIT 2"/>
    <property type="match status" value="1"/>
</dbReference>
<dbReference type="Proteomes" id="UP001472866">
    <property type="component" value="Chromosome 07"/>
</dbReference>
<feature type="domain" description="RRM" evidence="3">
    <location>
        <begin position="8"/>
        <end position="86"/>
    </location>
</feature>
<dbReference type="CDD" id="cd12398">
    <property type="entry name" value="RRM_CSTF2_RNA15_like"/>
    <property type="match status" value="1"/>
</dbReference>
<feature type="compositionally biased region" description="Pro residues" evidence="2">
    <location>
        <begin position="194"/>
        <end position="204"/>
    </location>
</feature>
<evidence type="ECO:0000259" key="3">
    <source>
        <dbReference type="PROSITE" id="PS50102"/>
    </source>
</evidence>
<dbReference type="InterPro" id="IPR038192">
    <property type="entry name" value="CSTF_C_sf"/>
</dbReference>
<evidence type="ECO:0000256" key="1">
    <source>
        <dbReference type="PROSITE-ProRule" id="PRU00176"/>
    </source>
</evidence>
<dbReference type="Pfam" id="PF14327">
    <property type="entry name" value="CSTF2_hinge"/>
    <property type="match status" value="1"/>
</dbReference>
<dbReference type="InterPro" id="IPR000504">
    <property type="entry name" value="RRM_dom"/>
</dbReference>
<dbReference type="EMBL" id="CP151507">
    <property type="protein sequence ID" value="WZN63131.1"/>
    <property type="molecule type" value="Genomic_DNA"/>
</dbReference>
<dbReference type="PANTHER" id="PTHR45735">
    <property type="entry name" value="CLEAVAGE STIMULATION FACTOR SUBUNIT 2"/>
    <property type="match status" value="1"/>
</dbReference>
<feature type="region of interest" description="Disordered" evidence="2">
    <location>
        <begin position="194"/>
        <end position="260"/>
    </location>
</feature>
<accession>A0AAX4PAM1</accession>
<feature type="compositionally biased region" description="Gly residues" evidence="2">
    <location>
        <begin position="89"/>
        <end position="107"/>
    </location>
</feature>
<feature type="region of interest" description="Disordered" evidence="2">
    <location>
        <begin position="85"/>
        <end position="109"/>
    </location>
</feature>
<dbReference type="GO" id="GO:0005847">
    <property type="term" value="C:mRNA cleavage and polyadenylation specificity factor complex"/>
    <property type="evidence" value="ECO:0007669"/>
    <property type="project" value="TreeGrafter"/>
</dbReference>
<dbReference type="Pfam" id="PF00076">
    <property type="entry name" value="RRM_1"/>
    <property type="match status" value="1"/>
</dbReference>
<dbReference type="InterPro" id="IPR025742">
    <property type="entry name" value="CSTF2_hinge"/>
</dbReference>
<name>A0AAX4PAM1_9CHLO</name>
<protein>
    <submittedName>
        <fullName evidence="4">Subunit 2 of cleavage stimulation factor</fullName>
    </submittedName>
</protein>
<sequence length="298" mass="31307">MSNRTPCSTVFVGNIFYEVTEDMLVKLLSEVGPVKSLRLVCDRETGKPKGFGFCEFFDVMTADSAVRNLNGRELSGRTLRIDFADEGTKGGAEGSGSARPGGRGQGQAGQVVGMEAATAAAVAIGGQPGDEVASVLGNMSKQELWDVLEQTKALVQQNPKQARSLLIANPALTKAIFQAQIILGIIKTQGIAPAGPPPGMPPAAPQGNLGMGGPPMGGYGGAPQHPGNGHQAMGMAHQHQPPPMGHPTGGLTAEQQEQQEQQMLLQQLMSLTPEQVELLPPEQKAMVLEFKAQLQQQG</sequence>
<dbReference type="InterPro" id="IPR035979">
    <property type="entry name" value="RBD_domain_sf"/>
</dbReference>
<proteinExistence type="predicted"/>
<evidence type="ECO:0000256" key="2">
    <source>
        <dbReference type="SAM" id="MobiDB-lite"/>
    </source>
</evidence>
<dbReference type="GO" id="GO:0003729">
    <property type="term" value="F:mRNA binding"/>
    <property type="evidence" value="ECO:0007669"/>
    <property type="project" value="TreeGrafter"/>
</dbReference>
<dbReference type="PROSITE" id="PS50102">
    <property type="entry name" value="RRM"/>
    <property type="match status" value="1"/>
</dbReference>
<evidence type="ECO:0000313" key="5">
    <source>
        <dbReference type="Proteomes" id="UP001472866"/>
    </source>
</evidence>
<dbReference type="Gene3D" id="1.10.20.70">
    <property type="entry name" value="Transcription termination and cleavage factor, C-terminal domain"/>
    <property type="match status" value="1"/>
</dbReference>
<dbReference type="InterPro" id="IPR012677">
    <property type="entry name" value="Nucleotide-bd_a/b_plait_sf"/>
</dbReference>
<keyword evidence="1" id="KW-0694">RNA-binding</keyword>
<keyword evidence="5" id="KW-1185">Reference proteome</keyword>
<dbReference type="AlphaFoldDB" id="A0AAX4PAM1"/>
<feature type="compositionally biased region" description="Gly residues" evidence="2">
    <location>
        <begin position="209"/>
        <end position="221"/>
    </location>
</feature>
<dbReference type="Gene3D" id="3.30.70.330">
    <property type="match status" value="1"/>
</dbReference>